<dbReference type="AlphaFoldDB" id="A0AB73SZI6"/>
<sequence length="355" mass="40428">MEKIKYMVIGYGWRADFYIRAAQMLPDRLEAVSRVVRTSERAGELRKRGEAAFASIEEALKAGPDFAVLCVPREAAEEYLGQLARLQVPVLCETPPAADTEGLNQLWHMAERTKMKIQVAEQYIFWPVYAAIREIISRGIIGKTSMAMLSAVHDYHAVNLFRNFLGLGFENCRIHGESLKTSFVKTEDRGGFDYDGTVIDTKRALATLEFENGRTCIYDFMGEQYNSVIRTRRLNIQGTRGEINDLTVRYLNGHNEGMEENIRRVDRGICGNAGWHHLGMQFQGEYVYKNPFGDVRMNDDETAVAECLIKMKEYLDTGRESLSLRDALQDTYLSFAMETCISKGSTEMTRSQDWV</sequence>
<dbReference type="EMBL" id="QGGY01000015">
    <property type="protein sequence ID" value="PWJ72889.1"/>
    <property type="molecule type" value="Genomic_DNA"/>
</dbReference>
<reference evidence="2 3" key="1">
    <citation type="submission" date="2018-05" db="EMBL/GenBank/DDBJ databases">
        <authorList>
            <person name="Goeker M."/>
            <person name="Huntemann M."/>
            <person name="Clum A."/>
            <person name="Pillay M."/>
            <person name="Palaniappan K."/>
            <person name="Varghese N."/>
            <person name="Mikhailova N."/>
            <person name="Stamatis D."/>
            <person name="Reddy T."/>
            <person name="Daum C."/>
            <person name="Shapiro N."/>
            <person name="Ivanova N."/>
            <person name="Kyrpides N."/>
            <person name="Woyke T."/>
        </authorList>
    </citation>
    <scope>NUCLEOTIDE SEQUENCE [LARGE SCALE GENOMIC DNA]</scope>
    <source>
        <strain evidence="2 3">DSM 26524</strain>
    </source>
</reference>
<dbReference type="GO" id="GO:0000166">
    <property type="term" value="F:nucleotide binding"/>
    <property type="evidence" value="ECO:0007669"/>
    <property type="project" value="InterPro"/>
</dbReference>
<feature type="domain" description="Gfo/Idh/MocA-like oxidoreductase N-terminal" evidence="1">
    <location>
        <begin position="4"/>
        <end position="120"/>
    </location>
</feature>
<evidence type="ECO:0000313" key="3">
    <source>
        <dbReference type="Proteomes" id="UP000245412"/>
    </source>
</evidence>
<keyword evidence="3" id="KW-1185">Reference proteome</keyword>
<dbReference type="Gene3D" id="3.40.50.720">
    <property type="entry name" value="NAD(P)-binding Rossmann-like Domain"/>
    <property type="match status" value="1"/>
</dbReference>
<organism evidence="2 3">
    <name type="scientific">Murimonas intestini</name>
    <dbReference type="NCBI Taxonomy" id="1337051"/>
    <lineage>
        <taxon>Bacteria</taxon>
        <taxon>Bacillati</taxon>
        <taxon>Bacillota</taxon>
        <taxon>Clostridia</taxon>
        <taxon>Lachnospirales</taxon>
        <taxon>Lachnospiraceae</taxon>
        <taxon>Murimonas</taxon>
    </lineage>
</organism>
<proteinExistence type="predicted"/>
<comment type="caution">
    <text evidence="2">The sequence shown here is derived from an EMBL/GenBank/DDBJ whole genome shotgun (WGS) entry which is preliminary data.</text>
</comment>
<dbReference type="InterPro" id="IPR036291">
    <property type="entry name" value="NAD(P)-bd_dom_sf"/>
</dbReference>
<dbReference type="Pfam" id="PF01408">
    <property type="entry name" value="GFO_IDH_MocA"/>
    <property type="match status" value="1"/>
</dbReference>
<accession>A0AB73SZI6</accession>
<evidence type="ECO:0000313" key="2">
    <source>
        <dbReference type="EMBL" id="PWJ72889.1"/>
    </source>
</evidence>
<gene>
    <name evidence="2" type="ORF">C7383_11539</name>
</gene>
<dbReference type="InterPro" id="IPR000683">
    <property type="entry name" value="Gfo/Idh/MocA-like_OxRdtase_N"/>
</dbReference>
<dbReference type="PANTHER" id="PTHR43377">
    <property type="entry name" value="BILIVERDIN REDUCTASE A"/>
    <property type="match status" value="1"/>
</dbReference>
<dbReference type="Proteomes" id="UP000245412">
    <property type="component" value="Unassembled WGS sequence"/>
</dbReference>
<dbReference type="PANTHER" id="PTHR43377:SF1">
    <property type="entry name" value="BILIVERDIN REDUCTASE A"/>
    <property type="match status" value="1"/>
</dbReference>
<dbReference type="InterPro" id="IPR051450">
    <property type="entry name" value="Gfo/Idh/MocA_Oxidoreductases"/>
</dbReference>
<name>A0AB73SZI6_9FIRM</name>
<evidence type="ECO:0000259" key="1">
    <source>
        <dbReference type="Pfam" id="PF01408"/>
    </source>
</evidence>
<protein>
    <submittedName>
        <fullName evidence="2">Dehydrogenase</fullName>
    </submittedName>
</protein>
<dbReference type="RefSeq" id="WP_109748068.1">
    <property type="nucleotide sequence ID" value="NZ_JANKBI010000015.1"/>
</dbReference>
<dbReference type="SUPFAM" id="SSF51735">
    <property type="entry name" value="NAD(P)-binding Rossmann-fold domains"/>
    <property type="match status" value="1"/>
</dbReference>